<evidence type="ECO:0000256" key="1">
    <source>
        <dbReference type="SAM" id="Phobius"/>
    </source>
</evidence>
<organism evidence="2 3">
    <name type="scientific">Halobacillus litoralis</name>
    <dbReference type="NCBI Taxonomy" id="45668"/>
    <lineage>
        <taxon>Bacteria</taxon>
        <taxon>Bacillati</taxon>
        <taxon>Bacillota</taxon>
        <taxon>Bacilli</taxon>
        <taxon>Bacillales</taxon>
        <taxon>Bacillaceae</taxon>
        <taxon>Halobacillus</taxon>
    </lineage>
</organism>
<dbReference type="OrthoDB" id="2852651at2"/>
<feature type="transmembrane region" description="Helical" evidence="1">
    <location>
        <begin position="70"/>
        <end position="89"/>
    </location>
</feature>
<dbReference type="Pfam" id="PF14171">
    <property type="entry name" value="SpoIISA_toxin"/>
    <property type="match status" value="1"/>
</dbReference>
<accession>A0A410MJ59</accession>
<dbReference type="Proteomes" id="UP000287756">
    <property type="component" value="Plasmid pLDW-31"/>
</dbReference>
<dbReference type="AlphaFoldDB" id="A0A410MJ59"/>
<name>A0A410MJ59_9BACI</name>
<dbReference type="EMBL" id="CP026119">
    <property type="protein sequence ID" value="QAS54764.1"/>
    <property type="molecule type" value="Genomic_DNA"/>
</dbReference>
<reference evidence="2 3" key="1">
    <citation type="submission" date="2018-01" db="EMBL/GenBank/DDBJ databases">
        <title>The whole genome sequencing and assembly of Halobacillus litoralis ERB031 strain.</title>
        <authorList>
            <person name="Lee S.-J."/>
            <person name="Park M.-K."/>
            <person name="Kim J.-Y."/>
            <person name="Lee Y.-J."/>
            <person name="Yi H."/>
            <person name="Bahn Y.-S."/>
            <person name="Kim J.F."/>
            <person name="Lee D.-W."/>
        </authorList>
    </citation>
    <scope>NUCLEOTIDE SEQUENCE [LARGE SCALE GENOMIC DNA]</scope>
    <source>
        <strain evidence="2 3">ERB 031</strain>
        <plasmid evidence="3">pldw-31</plasmid>
    </source>
</reference>
<keyword evidence="1" id="KW-0812">Transmembrane</keyword>
<dbReference type="InterPro" id="IPR025940">
    <property type="entry name" value="SpoIISA_toxin"/>
</dbReference>
<geneLocation type="plasmid" evidence="3">
    <name>pldw-31</name>
</geneLocation>
<evidence type="ECO:0000313" key="3">
    <source>
        <dbReference type="Proteomes" id="UP000287756"/>
    </source>
</evidence>
<feature type="transmembrane region" description="Helical" evidence="1">
    <location>
        <begin position="95"/>
        <end position="115"/>
    </location>
</feature>
<dbReference type="RefSeq" id="WP_128526993.1">
    <property type="nucleotide sequence ID" value="NZ_CP026119.1"/>
</dbReference>
<gene>
    <name evidence="2" type="ORF">HLI_21135</name>
</gene>
<proteinExistence type="predicted"/>
<sequence length="308" mass="36132">MEEIQNLAPIIGLCIMLAYLVYIWTISSGHTWYYTLYRWIPRITKKSKDTLSKETKKRYRDNKRKFRRSLYALFIVILGIGYMLSVYTLENWQTLVTLAIVIIFADISVFSTPVIRKAGKFEFEQEQEINEYVEAYKKNELGLLMKVNKCTEQIQNAKEICGRIDNDLSYERSLEEFLQVYCDKFRINPYVYKIDANADDEYFLNALGETIDTIAHRHTINFSTMSASFNTEEDFNESAAKDKVFEMLFDAEFIEIERPNIERFIIIPIYTMDKTLIVVLQTDKGIIDNVDGPHITNLTYTFENTKEA</sequence>
<keyword evidence="1" id="KW-1133">Transmembrane helix</keyword>
<protein>
    <submittedName>
        <fullName evidence="2">Uncharacterized protein</fullName>
    </submittedName>
</protein>
<keyword evidence="1" id="KW-0472">Membrane</keyword>
<dbReference type="GO" id="GO:0016020">
    <property type="term" value="C:membrane"/>
    <property type="evidence" value="ECO:0007669"/>
    <property type="project" value="InterPro"/>
</dbReference>
<keyword evidence="2" id="KW-0614">Plasmid</keyword>
<dbReference type="KEGG" id="hli:HLI_21135"/>
<evidence type="ECO:0000313" key="2">
    <source>
        <dbReference type="EMBL" id="QAS54764.1"/>
    </source>
</evidence>